<proteinExistence type="predicted"/>
<accession>A0A0A8YPC5</accession>
<sequence length="23" mass="2493">MRFSDARSCSGVRTVPCVLCCVC</sequence>
<dbReference type="AlphaFoldDB" id="A0A0A8YPC5"/>
<dbReference type="EMBL" id="GBRH01271260">
    <property type="protein sequence ID" value="JAD26635.1"/>
    <property type="molecule type" value="Transcribed_RNA"/>
</dbReference>
<evidence type="ECO:0000313" key="1">
    <source>
        <dbReference type="EMBL" id="JAD26635.1"/>
    </source>
</evidence>
<organism evidence="1">
    <name type="scientific">Arundo donax</name>
    <name type="common">Giant reed</name>
    <name type="synonym">Donax arundinaceus</name>
    <dbReference type="NCBI Taxonomy" id="35708"/>
    <lineage>
        <taxon>Eukaryota</taxon>
        <taxon>Viridiplantae</taxon>
        <taxon>Streptophyta</taxon>
        <taxon>Embryophyta</taxon>
        <taxon>Tracheophyta</taxon>
        <taxon>Spermatophyta</taxon>
        <taxon>Magnoliopsida</taxon>
        <taxon>Liliopsida</taxon>
        <taxon>Poales</taxon>
        <taxon>Poaceae</taxon>
        <taxon>PACMAD clade</taxon>
        <taxon>Arundinoideae</taxon>
        <taxon>Arundineae</taxon>
        <taxon>Arundo</taxon>
    </lineage>
</organism>
<protein>
    <submittedName>
        <fullName evidence="1">Uncharacterized protein</fullName>
    </submittedName>
</protein>
<name>A0A0A8YPC5_ARUDO</name>
<reference evidence="1" key="1">
    <citation type="submission" date="2014-09" db="EMBL/GenBank/DDBJ databases">
        <authorList>
            <person name="Magalhaes I.L.F."/>
            <person name="Oliveira U."/>
            <person name="Santos F.R."/>
            <person name="Vidigal T.H.D.A."/>
            <person name="Brescovit A.D."/>
            <person name="Santos A.J."/>
        </authorList>
    </citation>
    <scope>NUCLEOTIDE SEQUENCE</scope>
    <source>
        <tissue evidence="1">Shoot tissue taken approximately 20 cm above the soil surface</tissue>
    </source>
</reference>
<reference evidence="1" key="2">
    <citation type="journal article" date="2015" name="Data Brief">
        <title>Shoot transcriptome of the giant reed, Arundo donax.</title>
        <authorList>
            <person name="Barrero R.A."/>
            <person name="Guerrero F.D."/>
            <person name="Moolhuijzen P."/>
            <person name="Goolsby J.A."/>
            <person name="Tidwell J."/>
            <person name="Bellgard S.E."/>
            <person name="Bellgard M.I."/>
        </authorList>
    </citation>
    <scope>NUCLEOTIDE SEQUENCE</scope>
    <source>
        <tissue evidence="1">Shoot tissue taken approximately 20 cm above the soil surface</tissue>
    </source>
</reference>